<name>A0A0K2TS20_LEPSM</name>
<accession>A0A0K2TS20</accession>
<dbReference type="EMBL" id="HACA01011239">
    <property type="protein sequence ID" value="CDW28600.1"/>
    <property type="molecule type" value="Transcribed_RNA"/>
</dbReference>
<proteinExistence type="predicted"/>
<organism evidence="1">
    <name type="scientific">Lepeophtheirus salmonis</name>
    <name type="common">Salmon louse</name>
    <name type="synonym">Caligus salmonis</name>
    <dbReference type="NCBI Taxonomy" id="72036"/>
    <lineage>
        <taxon>Eukaryota</taxon>
        <taxon>Metazoa</taxon>
        <taxon>Ecdysozoa</taxon>
        <taxon>Arthropoda</taxon>
        <taxon>Crustacea</taxon>
        <taxon>Multicrustacea</taxon>
        <taxon>Hexanauplia</taxon>
        <taxon>Copepoda</taxon>
        <taxon>Siphonostomatoida</taxon>
        <taxon>Caligidae</taxon>
        <taxon>Lepeophtheirus</taxon>
    </lineage>
</organism>
<sequence>MVKVMGLYGRTYVY</sequence>
<protein>
    <submittedName>
        <fullName evidence="1">Uncharacterized protein</fullName>
    </submittedName>
</protein>
<reference evidence="1" key="1">
    <citation type="submission" date="2014-05" db="EMBL/GenBank/DDBJ databases">
        <authorList>
            <person name="Chronopoulou M."/>
        </authorList>
    </citation>
    <scope>NUCLEOTIDE SEQUENCE</scope>
    <source>
        <tissue evidence="1">Whole organism</tissue>
    </source>
</reference>
<evidence type="ECO:0000313" key="1">
    <source>
        <dbReference type="EMBL" id="CDW28600.1"/>
    </source>
</evidence>